<feature type="region of interest" description="Disordered" evidence="1">
    <location>
        <begin position="102"/>
        <end position="126"/>
    </location>
</feature>
<protein>
    <submittedName>
        <fullName evidence="2">Uncharacterized protein</fullName>
    </submittedName>
</protein>
<reference evidence="2 3" key="1">
    <citation type="submission" date="2019-12" db="EMBL/GenBank/DDBJ databases">
        <title>The first sequenced Sphaerotilus natans bacteriophage genome is one of a kind - characterization and potential to control this filamentous bacterium in WWTP.</title>
        <authorList>
            <person name="Ferreira R."/>
            <person name="Amado R."/>
            <person name="Padrao J."/>
            <person name="Ferreira V."/>
            <person name="Dias N.M."/>
            <person name="Melo L.D.R."/>
            <person name="Azeredo J."/>
            <person name="Santos S.B."/>
            <person name="Nicolau A."/>
        </authorList>
    </citation>
    <scope>NUCLEOTIDE SEQUENCE [LARGE SCALE GENOMIC DNA]</scope>
</reference>
<evidence type="ECO:0000256" key="1">
    <source>
        <dbReference type="SAM" id="MobiDB-lite"/>
    </source>
</evidence>
<sequence length="126" mass="13778">MSTQTLKISYAVESVVQISEEGAAFLLRNYKLIRDGLVPQEAAPEGFKSAIAKLPNDATDEQILRTIVGEVTSLIITDEVPAFYPPEDVGFKARISKVAYQETPEKLDPPSDATPLVVHVGDRNVH</sequence>
<dbReference type="Proteomes" id="UP000464416">
    <property type="component" value="Segment"/>
</dbReference>
<dbReference type="EMBL" id="MN844877">
    <property type="protein sequence ID" value="QHJ75344.1"/>
    <property type="molecule type" value="Genomic_DNA"/>
</dbReference>
<evidence type="ECO:0000313" key="3">
    <source>
        <dbReference type="Proteomes" id="UP000464416"/>
    </source>
</evidence>
<proteinExistence type="predicted"/>
<keyword evidence="3" id="KW-1185">Reference proteome</keyword>
<gene>
    <name evidence="2" type="ORF">SnaR1_gp11</name>
</gene>
<name>A0A6B9SUM6_9CAUD</name>
<organism evidence="2 3">
    <name type="scientific">Sphaerotilus phage vB_SnaP-R1</name>
    <dbReference type="NCBI Taxonomy" id="2696336"/>
    <lineage>
        <taxon>Viruses</taxon>
        <taxon>Duplodnaviria</taxon>
        <taxon>Heunggongvirae</taxon>
        <taxon>Uroviricota</taxon>
        <taxon>Caudoviricetes</taxon>
        <taxon>Autographivirales</taxon>
        <taxon>Autoscriptoviridae</taxon>
        <taxon>Natansvirus</taxon>
        <taxon>Natansvirus SnaPR1</taxon>
    </lineage>
</organism>
<evidence type="ECO:0000313" key="2">
    <source>
        <dbReference type="EMBL" id="QHJ75344.1"/>
    </source>
</evidence>
<accession>A0A6B9SUM6</accession>